<evidence type="ECO:0000256" key="3">
    <source>
        <dbReference type="ARBA" id="ARBA00004496"/>
    </source>
</evidence>
<dbReference type="InterPro" id="IPR042097">
    <property type="entry name" value="Aminopeptidase_N-like_N_sf"/>
</dbReference>
<dbReference type="InterPro" id="IPR014782">
    <property type="entry name" value="Peptidase_M1_dom"/>
</dbReference>
<evidence type="ECO:0000313" key="16">
    <source>
        <dbReference type="EMBL" id="MFD2521939.1"/>
    </source>
</evidence>
<evidence type="ECO:0000256" key="5">
    <source>
        <dbReference type="ARBA" id="ARBA00012564"/>
    </source>
</evidence>
<comment type="catalytic activity">
    <reaction evidence="1">
        <text>Release of an N-terminal amino acid, Xaa-|-Yaa- from a peptide, amide or arylamide. Xaa is preferably Ala, but may be most amino acids including Pro (slow action). When a terminal hydrophobic residue is followed by a prolyl residue, the two may be released as an intact Xaa-Pro dipeptide.</text>
        <dbReference type="EC" id="3.4.11.2"/>
    </reaction>
</comment>
<dbReference type="InterPro" id="IPR045357">
    <property type="entry name" value="Aminopeptidase_N-like_N"/>
</dbReference>
<keyword evidence="8" id="KW-0645">Protease</keyword>
<dbReference type="RefSeq" id="WP_340236214.1">
    <property type="nucleotide sequence ID" value="NZ_JBBEWC010000005.1"/>
</dbReference>
<keyword evidence="13" id="KW-0732">Signal</keyword>
<name>A0ABW5J7G3_9BACT</name>
<comment type="subcellular location">
    <subcellularLocation>
        <location evidence="3">Cytoplasm</location>
    </subcellularLocation>
</comment>
<reference evidence="17" key="1">
    <citation type="journal article" date="2019" name="Int. J. Syst. Evol. Microbiol.">
        <title>The Global Catalogue of Microorganisms (GCM) 10K type strain sequencing project: providing services to taxonomists for standard genome sequencing and annotation.</title>
        <authorList>
            <consortium name="The Broad Institute Genomics Platform"/>
            <consortium name="The Broad Institute Genome Sequencing Center for Infectious Disease"/>
            <person name="Wu L."/>
            <person name="Ma J."/>
        </authorList>
    </citation>
    <scope>NUCLEOTIDE SEQUENCE [LARGE SCALE GENOMIC DNA]</scope>
    <source>
        <strain evidence="17">KCTC 52344</strain>
    </source>
</reference>
<feature type="domain" description="Aminopeptidase N-like N-terminal" evidence="15">
    <location>
        <begin position="38"/>
        <end position="209"/>
    </location>
</feature>
<dbReference type="InterPro" id="IPR027268">
    <property type="entry name" value="Peptidase_M4/M1_CTD_sf"/>
</dbReference>
<dbReference type="EC" id="3.4.11.2" evidence="5"/>
<evidence type="ECO:0000259" key="14">
    <source>
        <dbReference type="Pfam" id="PF01433"/>
    </source>
</evidence>
<dbReference type="InterPro" id="IPR001930">
    <property type="entry name" value="Peptidase_M1"/>
</dbReference>
<dbReference type="SUPFAM" id="SSF55486">
    <property type="entry name" value="Metalloproteases ('zincins'), catalytic domain"/>
    <property type="match status" value="1"/>
</dbReference>
<evidence type="ECO:0000256" key="4">
    <source>
        <dbReference type="ARBA" id="ARBA00010136"/>
    </source>
</evidence>
<dbReference type="Pfam" id="PF17900">
    <property type="entry name" value="Peptidase_M1_N"/>
    <property type="match status" value="1"/>
</dbReference>
<dbReference type="CDD" id="cd09603">
    <property type="entry name" value="M1_APN_like"/>
    <property type="match status" value="1"/>
</dbReference>
<dbReference type="GO" id="GO:0004177">
    <property type="term" value="F:aminopeptidase activity"/>
    <property type="evidence" value="ECO:0007669"/>
    <property type="project" value="UniProtKB-KW"/>
</dbReference>
<protein>
    <recommendedName>
        <fullName evidence="6">Aminopeptidase N</fullName>
        <ecNumber evidence="5">3.4.11.2</ecNumber>
    </recommendedName>
</protein>
<organism evidence="16 17">
    <name type="scientific">Emticicia soli</name>
    <dbReference type="NCBI Taxonomy" id="2027878"/>
    <lineage>
        <taxon>Bacteria</taxon>
        <taxon>Pseudomonadati</taxon>
        <taxon>Bacteroidota</taxon>
        <taxon>Cytophagia</taxon>
        <taxon>Cytophagales</taxon>
        <taxon>Leadbetterellaceae</taxon>
        <taxon>Emticicia</taxon>
    </lineage>
</organism>
<dbReference type="PANTHER" id="PTHR45726">
    <property type="entry name" value="LEUKOTRIENE A-4 HYDROLASE"/>
    <property type="match status" value="1"/>
</dbReference>
<keyword evidence="11" id="KW-0862">Zinc</keyword>
<evidence type="ECO:0000259" key="15">
    <source>
        <dbReference type="Pfam" id="PF17900"/>
    </source>
</evidence>
<evidence type="ECO:0000256" key="9">
    <source>
        <dbReference type="ARBA" id="ARBA00022723"/>
    </source>
</evidence>
<evidence type="ECO:0000256" key="2">
    <source>
        <dbReference type="ARBA" id="ARBA00001947"/>
    </source>
</evidence>
<accession>A0ABW5J7G3</accession>
<evidence type="ECO:0000313" key="17">
    <source>
        <dbReference type="Proteomes" id="UP001597510"/>
    </source>
</evidence>
<dbReference type="PRINTS" id="PR00756">
    <property type="entry name" value="ALADIPTASE"/>
</dbReference>
<proteinExistence type="inferred from homology"/>
<evidence type="ECO:0000256" key="8">
    <source>
        <dbReference type="ARBA" id="ARBA00022670"/>
    </source>
</evidence>
<keyword evidence="16" id="KW-0031">Aminopeptidase</keyword>
<keyword evidence="9" id="KW-0479">Metal-binding</keyword>
<comment type="similarity">
    <text evidence="4">Belongs to the peptidase M1 family.</text>
</comment>
<dbReference type="Gene3D" id="2.60.40.1730">
    <property type="entry name" value="tricorn interacting facor f3 domain"/>
    <property type="match status" value="1"/>
</dbReference>
<dbReference type="Proteomes" id="UP001597510">
    <property type="component" value="Unassembled WGS sequence"/>
</dbReference>
<feature type="domain" description="Peptidase M1 membrane alanine aminopeptidase" evidence="14">
    <location>
        <begin position="256"/>
        <end position="454"/>
    </location>
</feature>
<evidence type="ECO:0000256" key="10">
    <source>
        <dbReference type="ARBA" id="ARBA00022801"/>
    </source>
</evidence>
<sequence>MKHLFILCCLFLSFAIHAQKNKSGGLLKPEQALMDIRHYTVALEVKPSTQSISGYTEIDLITDKTTDVLLFDLVETFTIDKVWVNGKEEKFKFDNELIRITLASPLAPGKAKVKIQYGGKPIIAPRPPWKGGFTWAADTIGTPWIAITCQSQGAKMYFPCKDHPSDEPNEGADLIITVPKGLVVAGPGLLQSQTTKKDKSTFHWKTNYTINNYSILFNVGKFKVVSRNYTTVNGNTVPIQFYVLEEHANLAEKHLDIFERIIKTQEKYFGEYPWVKEKIAICETPHLGMEHQTMNAYGNKFRYALVGGQDFDWLMHHEFGHEWWGNKVTGIDWADMWIQEGICSFGDALYTREHEGEEAYLKRMARTARATQNKLPVVLGEHMDADTVYHADIYGKGAFFMHTMRYIIGDDIFFPALKKFATSPEYTYDNLVNTKNVEAFFSRESKQNLKPLFDFYLRSTQKLEVDVKQTGDEEYQIAALNYTEPLPIDIELDGKIERKIIGTQPIKVKSKMAPVVDPKVYYLKKVIYE</sequence>
<comment type="cofactor">
    <cofactor evidence="2">
        <name>Zn(2+)</name>
        <dbReference type="ChEBI" id="CHEBI:29105"/>
    </cofactor>
</comment>
<dbReference type="Gene3D" id="1.10.390.10">
    <property type="entry name" value="Neutral Protease Domain 2"/>
    <property type="match status" value="1"/>
</dbReference>
<evidence type="ECO:0000256" key="12">
    <source>
        <dbReference type="ARBA" id="ARBA00023049"/>
    </source>
</evidence>
<evidence type="ECO:0000256" key="13">
    <source>
        <dbReference type="SAM" id="SignalP"/>
    </source>
</evidence>
<keyword evidence="10 16" id="KW-0378">Hydrolase</keyword>
<dbReference type="SUPFAM" id="SSF63737">
    <property type="entry name" value="Leukotriene A4 hydrolase N-terminal domain"/>
    <property type="match status" value="1"/>
</dbReference>
<comment type="caution">
    <text evidence="16">The sequence shown here is derived from an EMBL/GenBank/DDBJ whole genome shotgun (WGS) entry which is preliminary data.</text>
</comment>
<evidence type="ECO:0000256" key="7">
    <source>
        <dbReference type="ARBA" id="ARBA00022490"/>
    </source>
</evidence>
<feature type="chain" id="PRO_5046322966" description="Aminopeptidase N" evidence="13">
    <location>
        <begin position="19"/>
        <end position="529"/>
    </location>
</feature>
<keyword evidence="7" id="KW-0963">Cytoplasm</keyword>
<keyword evidence="17" id="KW-1185">Reference proteome</keyword>
<dbReference type="InterPro" id="IPR034015">
    <property type="entry name" value="M1_LTA4H"/>
</dbReference>
<dbReference type="EMBL" id="JBHULC010000011">
    <property type="protein sequence ID" value="MFD2521939.1"/>
    <property type="molecule type" value="Genomic_DNA"/>
</dbReference>
<dbReference type="Pfam" id="PF01433">
    <property type="entry name" value="Peptidase_M1"/>
    <property type="match status" value="1"/>
</dbReference>
<feature type="signal peptide" evidence="13">
    <location>
        <begin position="1"/>
        <end position="18"/>
    </location>
</feature>
<keyword evidence="12" id="KW-0482">Metalloprotease</keyword>
<evidence type="ECO:0000256" key="6">
    <source>
        <dbReference type="ARBA" id="ARBA00015611"/>
    </source>
</evidence>
<gene>
    <name evidence="16" type="ORF">ACFSR2_13655</name>
</gene>
<dbReference type="PANTHER" id="PTHR45726:SF3">
    <property type="entry name" value="LEUKOTRIENE A-4 HYDROLASE"/>
    <property type="match status" value="1"/>
</dbReference>
<evidence type="ECO:0000256" key="11">
    <source>
        <dbReference type="ARBA" id="ARBA00022833"/>
    </source>
</evidence>
<evidence type="ECO:0000256" key="1">
    <source>
        <dbReference type="ARBA" id="ARBA00000098"/>
    </source>
</evidence>